<dbReference type="CDD" id="cd11064">
    <property type="entry name" value="CYP86A"/>
    <property type="match status" value="1"/>
</dbReference>
<dbReference type="EMBL" id="CM002922">
    <property type="protein sequence ID" value="KGN64915.1"/>
    <property type="molecule type" value="Genomic_DNA"/>
</dbReference>
<evidence type="ECO:0000256" key="5">
    <source>
        <dbReference type="ARBA" id="ARBA00023002"/>
    </source>
</evidence>
<dbReference type="GO" id="GO:0020037">
    <property type="term" value="F:heme binding"/>
    <property type="evidence" value="ECO:0007669"/>
    <property type="project" value="InterPro"/>
</dbReference>
<reference evidence="10 11" key="4">
    <citation type="journal article" date="2011" name="BMC Genomics">
        <title>RNA-Seq improves annotation of protein-coding genes in the cucumber genome.</title>
        <authorList>
            <person name="Li Z."/>
            <person name="Zhang Z."/>
            <person name="Yan P."/>
            <person name="Huang S."/>
            <person name="Fei Z."/>
            <person name="Lin K."/>
        </authorList>
    </citation>
    <scope>NUCLEOTIDE SEQUENCE [LARGE SCALE GENOMIC DNA]</scope>
    <source>
        <strain evidence="11">cv. 9930</strain>
    </source>
</reference>
<feature type="transmembrane region" description="Helical" evidence="9">
    <location>
        <begin position="48"/>
        <end position="69"/>
    </location>
</feature>
<evidence type="ECO:0000313" key="11">
    <source>
        <dbReference type="Proteomes" id="UP000029981"/>
    </source>
</evidence>
<reference evidence="10 11" key="3">
    <citation type="journal article" date="2010" name="BMC Genomics">
        <title>Transcriptome sequencing and comparative analysis of cucumber flowers with different sex types.</title>
        <authorList>
            <person name="Guo S."/>
            <person name="Zheng Y."/>
            <person name="Joung J.G."/>
            <person name="Liu S."/>
            <person name="Zhang Z."/>
            <person name="Crasta O.R."/>
            <person name="Sobral B.W."/>
            <person name="Xu Y."/>
            <person name="Huang S."/>
            <person name="Fei Z."/>
        </authorList>
    </citation>
    <scope>NUCLEOTIDE SEQUENCE [LARGE SCALE GENOMIC DNA]</scope>
    <source>
        <strain evidence="11">cv. 9930</strain>
    </source>
</reference>
<dbReference type="GO" id="GO:0005506">
    <property type="term" value="F:iron ion binding"/>
    <property type="evidence" value="ECO:0007669"/>
    <property type="project" value="InterPro"/>
</dbReference>
<evidence type="ECO:0000256" key="4">
    <source>
        <dbReference type="ARBA" id="ARBA00022723"/>
    </source>
</evidence>
<dbReference type="PANTHER" id="PTHR24296">
    <property type="entry name" value="CYTOCHROME P450"/>
    <property type="match status" value="1"/>
</dbReference>
<dbReference type="Proteomes" id="UP000029981">
    <property type="component" value="Chromosome 1"/>
</dbReference>
<keyword evidence="9" id="KW-0812">Transmembrane</keyword>
<feature type="binding site" description="axial binding residue" evidence="8">
    <location>
        <position position="475"/>
    </location>
    <ligand>
        <name>heme</name>
        <dbReference type="ChEBI" id="CHEBI:30413"/>
    </ligand>
    <ligandPart>
        <name>Fe</name>
        <dbReference type="ChEBI" id="CHEBI:18248"/>
    </ligandPart>
</feature>
<evidence type="ECO:0000256" key="9">
    <source>
        <dbReference type="SAM" id="Phobius"/>
    </source>
</evidence>
<reference evidence="10 11" key="2">
    <citation type="journal article" date="2009" name="PLoS ONE">
        <title>An integrated genetic and cytogenetic map of the cucumber genome.</title>
        <authorList>
            <person name="Ren Y."/>
            <person name="Zhang Z."/>
            <person name="Liu J."/>
            <person name="Staub J.E."/>
            <person name="Han Y."/>
            <person name="Cheng Z."/>
            <person name="Li X."/>
            <person name="Lu J."/>
            <person name="Miao H."/>
            <person name="Kang H."/>
            <person name="Xie B."/>
            <person name="Gu X."/>
            <person name="Wang X."/>
            <person name="Du Y."/>
            <person name="Jin W."/>
            <person name="Huang S."/>
        </authorList>
    </citation>
    <scope>NUCLEOTIDE SEQUENCE [LARGE SCALE GENOMIC DNA]</scope>
    <source>
        <strain evidence="11">cv. 9930</strain>
    </source>
</reference>
<evidence type="ECO:0000256" key="8">
    <source>
        <dbReference type="PIRSR" id="PIRSR602401-1"/>
    </source>
</evidence>
<keyword evidence="7" id="KW-0503">Monooxygenase</keyword>
<sequence>MTLALIKNNIKPGCQHDSPISAPPKIQMATIPTISLDLLSSLPTTISLLFFSFTVAFSIFSFSLFLLRLNPCCNCSFCRAYLSSSWSSSFPNLSDWYTHLLSHSPTATLHLHVISNIVTANPDNVQHILKSNFHNYPKGKPFSSILGDLLGHGIFNVDGHSWRFQRKMASLELGSLSLRSHAFEILTTEIRSRLLPTMKGVGKTMEVVDLQDVFRRFSFDNICRFSFGLDPGCLRLWLPTSEFAVAFDLASRLSAERAMAASPIIWRIKKMMRVGSERKLREAIKMVDRLAMEVIRQRRKMGFSNRNDLLSRFMASTNDDRYLRDIVVSFLLAGRDTVASALTSLFWLLSQNPEVETEIISESDRIMGPDRDAVPSFDNLKEMHYLQAVVYENMRLFPPVQFDSKFAEEDDILPDGTFVQKGTRVTYHPYAMGRMDRIWGLDCLQFKPERWLKNGYFTPENPFKFPVFQAGLRVCLGKELAVMDVKCVAVVLIRKFKIRLAGTDRIARFAPGLTASWRGGLPVRIEERSNC</sequence>
<dbReference type="Gramene" id="KGN64915">
    <property type="protein sequence ID" value="KGN64915"/>
    <property type="gene ID" value="Csa_1G154090"/>
</dbReference>
<accession>A0A0A0LSM6</accession>
<organism evidence="10 11">
    <name type="scientific">Cucumis sativus</name>
    <name type="common">Cucumber</name>
    <dbReference type="NCBI Taxonomy" id="3659"/>
    <lineage>
        <taxon>Eukaryota</taxon>
        <taxon>Viridiplantae</taxon>
        <taxon>Streptophyta</taxon>
        <taxon>Embryophyta</taxon>
        <taxon>Tracheophyta</taxon>
        <taxon>Spermatophyta</taxon>
        <taxon>Magnoliopsida</taxon>
        <taxon>eudicotyledons</taxon>
        <taxon>Gunneridae</taxon>
        <taxon>Pentapetalae</taxon>
        <taxon>rosids</taxon>
        <taxon>fabids</taxon>
        <taxon>Cucurbitales</taxon>
        <taxon>Cucurbitaceae</taxon>
        <taxon>Benincaseae</taxon>
        <taxon>Cucumis</taxon>
    </lineage>
</organism>
<comment type="cofactor">
    <cofactor evidence="1 8">
        <name>heme</name>
        <dbReference type="ChEBI" id="CHEBI:30413"/>
    </cofactor>
</comment>
<evidence type="ECO:0000256" key="2">
    <source>
        <dbReference type="ARBA" id="ARBA00010617"/>
    </source>
</evidence>
<keyword evidence="5" id="KW-0560">Oxidoreductase</keyword>
<evidence type="ECO:0000313" key="10">
    <source>
        <dbReference type="EMBL" id="KGN64915.1"/>
    </source>
</evidence>
<dbReference type="eggNOG" id="KOG0157">
    <property type="taxonomic scope" value="Eukaryota"/>
</dbReference>
<evidence type="ECO:0008006" key="12">
    <source>
        <dbReference type="Google" id="ProtNLM"/>
    </source>
</evidence>
<gene>
    <name evidence="10" type="ORF">Csa_1G154090</name>
</gene>
<dbReference type="GO" id="GO:0016705">
    <property type="term" value="F:oxidoreductase activity, acting on paired donors, with incorporation or reduction of molecular oxygen"/>
    <property type="evidence" value="ECO:0007669"/>
    <property type="project" value="InterPro"/>
</dbReference>
<reference evidence="10 11" key="1">
    <citation type="journal article" date="2009" name="Nat. Genet.">
        <title>The genome of the cucumber, Cucumis sativus L.</title>
        <authorList>
            <person name="Huang S."/>
            <person name="Li R."/>
            <person name="Zhang Z."/>
            <person name="Li L."/>
            <person name="Gu X."/>
            <person name="Fan W."/>
            <person name="Lucas W.J."/>
            <person name="Wang X."/>
            <person name="Xie B."/>
            <person name="Ni P."/>
            <person name="Ren Y."/>
            <person name="Zhu H."/>
            <person name="Li J."/>
            <person name="Lin K."/>
            <person name="Jin W."/>
            <person name="Fei Z."/>
            <person name="Li G."/>
            <person name="Staub J."/>
            <person name="Kilian A."/>
            <person name="van der Vossen E.A."/>
            <person name="Wu Y."/>
            <person name="Guo J."/>
            <person name="He J."/>
            <person name="Jia Z."/>
            <person name="Ren Y."/>
            <person name="Tian G."/>
            <person name="Lu Y."/>
            <person name="Ruan J."/>
            <person name="Qian W."/>
            <person name="Wang M."/>
            <person name="Huang Q."/>
            <person name="Li B."/>
            <person name="Xuan Z."/>
            <person name="Cao J."/>
            <person name="Asan"/>
            <person name="Wu Z."/>
            <person name="Zhang J."/>
            <person name="Cai Q."/>
            <person name="Bai Y."/>
            <person name="Zhao B."/>
            <person name="Han Y."/>
            <person name="Li Y."/>
            <person name="Li X."/>
            <person name="Wang S."/>
            <person name="Shi Q."/>
            <person name="Liu S."/>
            <person name="Cho W.K."/>
            <person name="Kim J.Y."/>
            <person name="Xu Y."/>
            <person name="Heller-Uszynska K."/>
            <person name="Miao H."/>
            <person name="Cheng Z."/>
            <person name="Zhang S."/>
            <person name="Wu J."/>
            <person name="Yang Y."/>
            <person name="Kang H."/>
            <person name="Li M."/>
            <person name="Liang H."/>
            <person name="Ren X."/>
            <person name="Shi Z."/>
            <person name="Wen M."/>
            <person name="Jian M."/>
            <person name="Yang H."/>
            <person name="Zhang G."/>
            <person name="Yang Z."/>
            <person name="Chen R."/>
            <person name="Liu S."/>
            <person name="Li J."/>
            <person name="Ma L."/>
            <person name="Liu H."/>
            <person name="Zhou Y."/>
            <person name="Zhao J."/>
            <person name="Fang X."/>
            <person name="Li G."/>
            <person name="Fang L."/>
            <person name="Li Y."/>
            <person name="Liu D."/>
            <person name="Zheng H."/>
            <person name="Zhang Y."/>
            <person name="Qin N."/>
            <person name="Li Z."/>
            <person name="Yang G."/>
            <person name="Yang S."/>
            <person name="Bolund L."/>
            <person name="Kristiansen K."/>
            <person name="Zheng H."/>
            <person name="Li S."/>
            <person name="Zhang X."/>
            <person name="Yang H."/>
            <person name="Wang J."/>
            <person name="Sun R."/>
            <person name="Zhang B."/>
            <person name="Jiang S."/>
            <person name="Wang J."/>
            <person name="Du Y."/>
            <person name="Li S."/>
        </authorList>
    </citation>
    <scope>NUCLEOTIDE SEQUENCE [LARGE SCALE GENOMIC DNA]</scope>
    <source>
        <strain evidence="11">cv. 9930</strain>
    </source>
</reference>
<keyword evidence="6 8" id="KW-0408">Iron</keyword>
<keyword evidence="9" id="KW-0472">Membrane</keyword>
<dbReference type="Gene3D" id="1.10.630.10">
    <property type="entry name" value="Cytochrome P450"/>
    <property type="match status" value="1"/>
</dbReference>
<dbReference type="InterPro" id="IPR036396">
    <property type="entry name" value="Cyt_P450_sf"/>
</dbReference>
<dbReference type="GO" id="GO:0004497">
    <property type="term" value="F:monooxygenase activity"/>
    <property type="evidence" value="ECO:0007669"/>
    <property type="project" value="UniProtKB-KW"/>
</dbReference>
<evidence type="ECO:0000256" key="1">
    <source>
        <dbReference type="ARBA" id="ARBA00001971"/>
    </source>
</evidence>
<dbReference type="InterPro" id="IPR002401">
    <property type="entry name" value="Cyt_P450_E_grp-I"/>
</dbReference>
<dbReference type="PRINTS" id="PR00385">
    <property type="entry name" value="P450"/>
</dbReference>
<proteinExistence type="inferred from homology"/>
<dbReference type="OMA" id="HYAMIVL"/>
<name>A0A0A0LSM6_CUCSA</name>
<keyword evidence="3 8" id="KW-0349">Heme</keyword>
<keyword evidence="9" id="KW-1133">Transmembrane helix</keyword>
<keyword evidence="11" id="KW-1185">Reference proteome</keyword>
<dbReference type="PRINTS" id="PR00463">
    <property type="entry name" value="EP450I"/>
</dbReference>
<keyword evidence="4 8" id="KW-0479">Metal-binding</keyword>
<dbReference type="InterPro" id="IPR001128">
    <property type="entry name" value="Cyt_P450"/>
</dbReference>
<dbReference type="AlphaFoldDB" id="A0A0A0LSM6"/>
<dbReference type="SUPFAM" id="SSF48264">
    <property type="entry name" value="Cytochrome P450"/>
    <property type="match status" value="1"/>
</dbReference>
<dbReference type="Pfam" id="PF00067">
    <property type="entry name" value="p450"/>
    <property type="match status" value="1"/>
</dbReference>
<evidence type="ECO:0000256" key="3">
    <source>
        <dbReference type="ARBA" id="ARBA00022617"/>
    </source>
</evidence>
<protein>
    <recommendedName>
        <fullName evidence="12">Cytochrome P450</fullName>
    </recommendedName>
</protein>
<comment type="similarity">
    <text evidence="2">Belongs to the cytochrome P450 family.</text>
</comment>
<dbReference type="STRING" id="3659.A0A0A0LSM6"/>
<evidence type="ECO:0000256" key="7">
    <source>
        <dbReference type="ARBA" id="ARBA00023033"/>
    </source>
</evidence>
<evidence type="ECO:0000256" key="6">
    <source>
        <dbReference type="ARBA" id="ARBA00023004"/>
    </source>
</evidence>